<dbReference type="CDD" id="cd07377">
    <property type="entry name" value="WHTH_GntR"/>
    <property type="match status" value="1"/>
</dbReference>
<name>A0A1X7E813_9BACT</name>
<dbReference type="GO" id="GO:0045892">
    <property type="term" value="P:negative regulation of DNA-templated transcription"/>
    <property type="evidence" value="ECO:0007669"/>
    <property type="project" value="TreeGrafter"/>
</dbReference>
<dbReference type="InterPro" id="IPR011663">
    <property type="entry name" value="UTRA"/>
</dbReference>
<dbReference type="SUPFAM" id="SSF64288">
    <property type="entry name" value="Chorismate lyase-like"/>
    <property type="match status" value="1"/>
</dbReference>
<dbReference type="InterPro" id="IPR000524">
    <property type="entry name" value="Tscrpt_reg_HTH_GntR"/>
</dbReference>
<evidence type="ECO:0000256" key="1">
    <source>
        <dbReference type="ARBA" id="ARBA00023015"/>
    </source>
</evidence>
<evidence type="ECO:0000313" key="6">
    <source>
        <dbReference type="Proteomes" id="UP000192906"/>
    </source>
</evidence>
<dbReference type="OrthoDB" id="9812645at2"/>
<keyword evidence="2" id="KW-0238">DNA-binding</keyword>
<keyword evidence="3" id="KW-0804">Transcription</keyword>
<dbReference type="PROSITE" id="PS50949">
    <property type="entry name" value="HTH_GNTR"/>
    <property type="match status" value="1"/>
</dbReference>
<accession>A0A1X7E813</accession>
<dbReference type="SMART" id="SM00345">
    <property type="entry name" value="HTH_GNTR"/>
    <property type="match status" value="1"/>
</dbReference>
<dbReference type="InterPro" id="IPR028978">
    <property type="entry name" value="Chorismate_lyase_/UTRA_dom_sf"/>
</dbReference>
<dbReference type="InterPro" id="IPR036390">
    <property type="entry name" value="WH_DNA-bd_sf"/>
</dbReference>
<organism evidence="5 6">
    <name type="scientific">Desulfovibrio gilichinskyi</name>
    <dbReference type="NCBI Taxonomy" id="1519643"/>
    <lineage>
        <taxon>Bacteria</taxon>
        <taxon>Pseudomonadati</taxon>
        <taxon>Thermodesulfobacteriota</taxon>
        <taxon>Desulfovibrionia</taxon>
        <taxon>Desulfovibrionales</taxon>
        <taxon>Desulfovibrionaceae</taxon>
        <taxon>Desulfovibrio</taxon>
    </lineage>
</organism>
<gene>
    <name evidence="5" type="ORF">SAMN06295933_2764</name>
</gene>
<dbReference type="PANTHER" id="PTHR44846:SF7">
    <property type="entry name" value="TRANSCRIPTIONAL REGULATOR OF 2-AMINOETHYLPHOSPHONATE DEGRADATION OPERONS-RELATED"/>
    <property type="match status" value="1"/>
</dbReference>
<dbReference type="Pfam" id="PF07702">
    <property type="entry name" value="UTRA"/>
    <property type="match status" value="1"/>
</dbReference>
<protein>
    <submittedName>
        <fullName evidence="5">Transcriptional regulator, GntR family</fullName>
    </submittedName>
</protein>
<evidence type="ECO:0000256" key="3">
    <source>
        <dbReference type="ARBA" id="ARBA00023163"/>
    </source>
</evidence>
<keyword evidence="1" id="KW-0805">Transcription regulation</keyword>
<dbReference type="Gene3D" id="1.10.10.10">
    <property type="entry name" value="Winged helix-like DNA-binding domain superfamily/Winged helix DNA-binding domain"/>
    <property type="match status" value="1"/>
</dbReference>
<feature type="domain" description="HTH gntR-type" evidence="4">
    <location>
        <begin position="4"/>
        <end position="72"/>
    </location>
</feature>
<evidence type="ECO:0000256" key="2">
    <source>
        <dbReference type="ARBA" id="ARBA00023125"/>
    </source>
</evidence>
<dbReference type="Gene3D" id="3.40.1410.10">
    <property type="entry name" value="Chorismate lyase-like"/>
    <property type="match status" value="1"/>
</dbReference>
<sequence length="237" mass="27322">MEKQGSYQIVRKRILNLLKTNQLRAGDKLPSERNFCEETGLNRNTVRHGLLLLQREGVIFRLERKGWYVNPIRLAYNPTNHVNFAKLAASQDRQASWTAVDKGIVVVDENANTGESEGFPLGTSVYEMDSVLILDGQKVAYTLNYLHAERLNGIIPKIQERAMTQVIEDDYKIKLKQRNLIVRPQLLAREVTTELGVSFGSPGVYIRRIKIDEKNQQVLTVEHEYWRFDAIELRIDQ</sequence>
<dbReference type="AlphaFoldDB" id="A0A1X7E813"/>
<dbReference type="STRING" id="1519643.SAMN06295933_2764"/>
<dbReference type="Proteomes" id="UP000192906">
    <property type="component" value="Unassembled WGS sequence"/>
</dbReference>
<dbReference type="SMART" id="SM00866">
    <property type="entry name" value="UTRA"/>
    <property type="match status" value="1"/>
</dbReference>
<dbReference type="Pfam" id="PF00392">
    <property type="entry name" value="GntR"/>
    <property type="match status" value="1"/>
</dbReference>
<dbReference type="InterPro" id="IPR036388">
    <property type="entry name" value="WH-like_DNA-bd_sf"/>
</dbReference>
<evidence type="ECO:0000259" key="4">
    <source>
        <dbReference type="PROSITE" id="PS50949"/>
    </source>
</evidence>
<dbReference type="PRINTS" id="PR00035">
    <property type="entry name" value="HTHGNTR"/>
</dbReference>
<reference evidence="6" key="1">
    <citation type="submission" date="2017-04" db="EMBL/GenBank/DDBJ databases">
        <authorList>
            <person name="Varghese N."/>
            <person name="Submissions S."/>
        </authorList>
    </citation>
    <scope>NUCLEOTIDE SEQUENCE [LARGE SCALE GENOMIC DNA]</scope>
    <source>
        <strain evidence="6">K3S</strain>
    </source>
</reference>
<proteinExistence type="predicted"/>
<keyword evidence="6" id="KW-1185">Reference proteome</keyword>
<dbReference type="PANTHER" id="PTHR44846">
    <property type="entry name" value="MANNOSYL-D-GLYCERATE TRANSPORT/METABOLISM SYSTEM REPRESSOR MNGR-RELATED"/>
    <property type="match status" value="1"/>
</dbReference>
<dbReference type="SUPFAM" id="SSF46785">
    <property type="entry name" value="Winged helix' DNA-binding domain"/>
    <property type="match status" value="1"/>
</dbReference>
<dbReference type="GO" id="GO:0003700">
    <property type="term" value="F:DNA-binding transcription factor activity"/>
    <property type="evidence" value="ECO:0007669"/>
    <property type="project" value="InterPro"/>
</dbReference>
<dbReference type="EMBL" id="FWZU01000004">
    <property type="protein sequence ID" value="SMF29108.1"/>
    <property type="molecule type" value="Genomic_DNA"/>
</dbReference>
<dbReference type="InterPro" id="IPR050679">
    <property type="entry name" value="Bact_HTH_transcr_reg"/>
</dbReference>
<evidence type="ECO:0000313" key="5">
    <source>
        <dbReference type="EMBL" id="SMF29108.1"/>
    </source>
</evidence>
<dbReference type="GO" id="GO:0003677">
    <property type="term" value="F:DNA binding"/>
    <property type="evidence" value="ECO:0007669"/>
    <property type="project" value="UniProtKB-KW"/>
</dbReference>